<reference evidence="1 2" key="1">
    <citation type="submission" date="2024-07" db="EMBL/GenBank/DDBJ databases">
        <title>Section-level genome sequencing and comparative genomics of Aspergillus sections Usti and Cavernicolus.</title>
        <authorList>
            <consortium name="Lawrence Berkeley National Laboratory"/>
            <person name="Nybo J.L."/>
            <person name="Vesth T.C."/>
            <person name="Theobald S."/>
            <person name="Frisvad J.C."/>
            <person name="Larsen T.O."/>
            <person name="Kjaerboelling I."/>
            <person name="Rothschild-Mancinelli K."/>
            <person name="Lyhne E.K."/>
            <person name="Kogle M.E."/>
            <person name="Barry K."/>
            <person name="Clum A."/>
            <person name="Na H."/>
            <person name="Ledsgaard L."/>
            <person name="Lin J."/>
            <person name="Lipzen A."/>
            <person name="Kuo A."/>
            <person name="Riley R."/>
            <person name="Mondo S."/>
            <person name="LaButti K."/>
            <person name="Haridas S."/>
            <person name="Pangalinan J."/>
            <person name="Salamov A.A."/>
            <person name="Simmons B.A."/>
            <person name="Magnuson J.K."/>
            <person name="Chen J."/>
            <person name="Drula E."/>
            <person name="Henrissat B."/>
            <person name="Wiebenga A."/>
            <person name="Lubbers R.J."/>
            <person name="Gomes A.C."/>
            <person name="Macurrencykelacurrency M.R."/>
            <person name="Stajich J."/>
            <person name="Grigoriev I.V."/>
            <person name="Mortensen U.H."/>
            <person name="De vries R.P."/>
            <person name="Baker S.E."/>
            <person name="Andersen M.R."/>
        </authorList>
    </citation>
    <scope>NUCLEOTIDE SEQUENCE [LARGE SCALE GENOMIC DNA]</scope>
    <source>
        <strain evidence="1 2">CBS 756.74</strain>
    </source>
</reference>
<accession>A0ABR4JJS7</accession>
<protein>
    <submittedName>
        <fullName evidence="1">Uncharacterized protein</fullName>
    </submittedName>
</protein>
<organism evidence="1 2">
    <name type="scientific">Aspergillus pseudodeflectus</name>
    <dbReference type="NCBI Taxonomy" id="176178"/>
    <lineage>
        <taxon>Eukaryota</taxon>
        <taxon>Fungi</taxon>
        <taxon>Dikarya</taxon>
        <taxon>Ascomycota</taxon>
        <taxon>Pezizomycotina</taxon>
        <taxon>Eurotiomycetes</taxon>
        <taxon>Eurotiomycetidae</taxon>
        <taxon>Eurotiales</taxon>
        <taxon>Aspergillaceae</taxon>
        <taxon>Aspergillus</taxon>
        <taxon>Aspergillus subgen. Nidulantes</taxon>
    </lineage>
</organism>
<evidence type="ECO:0000313" key="1">
    <source>
        <dbReference type="EMBL" id="KAL2840260.1"/>
    </source>
</evidence>
<sequence length="105" mass="12126">MVKGNGNWCFIITLPNGCIGVVIEIASLLRLEGNSSDTVVLPRCSYKYISPFSTVALLLREPRFPPHVYTTSMLNFKLTQVWFSFERQLRFLSFSHRERQLILIC</sequence>
<comment type="caution">
    <text evidence="1">The sequence shown here is derived from an EMBL/GenBank/DDBJ whole genome shotgun (WGS) entry which is preliminary data.</text>
</comment>
<evidence type="ECO:0000313" key="2">
    <source>
        <dbReference type="Proteomes" id="UP001610444"/>
    </source>
</evidence>
<gene>
    <name evidence="1" type="ORF">BJX68DRAFT_189491</name>
</gene>
<keyword evidence="2" id="KW-1185">Reference proteome</keyword>
<proteinExistence type="predicted"/>
<dbReference type="EMBL" id="JBFXLR010000067">
    <property type="protein sequence ID" value="KAL2840260.1"/>
    <property type="molecule type" value="Genomic_DNA"/>
</dbReference>
<dbReference type="RefSeq" id="XP_070893954.1">
    <property type="nucleotide sequence ID" value="XM_071037348.1"/>
</dbReference>
<dbReference type="Proteomes" id="UP001610444">
    <property type="component" value="Unassembled WGS sequence"/>
</dbReference>
<dbReference type="GeneID" id="98152512"/>
<name>A0ABR4JJS7_9EURO</name>